<dbReference type="InterPro" id="IPR020818">
    <property type="entry name" value="Chaperonin_GroES"/>
</dbReference>
<dbReference type="AlphaFoldDB" id="A0A6I8M847"/>
<organism evidence="4 5">
    <name type="scientific">Oceanivirga miroungae</name>
    <dbReference type="NCBI Taxonomy" id="1130046"/>
    <lineage>
        <taxon>Bacteria</taxon>
        <taxon>Fusobacteriati</taxon>
        <taxon>Fusobacteriota</taxon>
        <taxon>Fusobacteriia</taxon>
        <taxon>Fusobacteriales</taxon>
        <taxon>Leptotrichiaceae</taxon>
        <taxon>Oceanivirga</taxon>
    </lineage>
</organism>
<gene>
    <name evidence="4" type="ORF">OMES3154_00988</name>
</gene>
<evidence type="ECO:0000313" key="5">
    <source>
        <dbReference type="Proteomes" id="UP000419017"/>
    </source>
</evidence>
<evidence type="ECO:0000256" key="3">
    <source>
        <dbReference type="RuleBase" id="RU000535"/>
    </source>
</evidence>
<dbReference type="RefSeq" id="WP_156683677.1">
    <property type="nucleotide sequence ID" value="NZ_CABWIB010000001.1"/>
</dbReference>
<keyword evidence="5" id="KW-1185">Reference proteome</keyword>
<dbReference type="EMBL" id="CABWIB010000001">
    <property type="protein sequence ID" value="VWL85702.1"/>
    <property type="molecule type" value="Genomic_DNA"/>
</dbReference>
<dbReference type="GO" id="GO:0044183">
    <property type="term" value="F:protein folding chaperone"/>
    <property type="evidence" value="ECO:0007669"/>
    <property type="project" value="InterPro"/>
</dbReference>
<name>A0A6I8M847_9FUSO</name>
<reference evidence="4 5" key="1">
    <citation type="submission" date="2019-10" db="EMBL/GenBank/DDBJ databases">
        <authorList>
            <person name="Blom J."/>
        </authorList>
    </citation>
    <scope>NUCLEOTIDE SEQUENCE [LARGE SCALE GENOMIC DNA]</scope>
    <source>
        <strain evidence="4 5">ES3154-GLU</strain>
    </source>
</reference>
<evidence type="ECO:0000256" key="1">
    <source>
        <dbReference type="ARBA" id="ARBA00006975"/>
    </source>
</evidence>
<dbReference type="GO" id="GO:0051087">
    <property type="term" value="F:protein-folding chaperone binding"/>
    <property type="evidence" value="ECO:0007669"/>
    <property type="project" value="TreeGrafter"/>
</dbReference>
<comment type="function">
    <text evidence="3">Together with the chaperonin GroEL, plays an essential role in assisting protein folding. The GroEL-GroES system forms a nano-cage that allows encapsulation of the non-native substrate proteins and provides a physical environment optimized to promote and accelerate protein folding. GroES binds to the apical surface of the GroEL ring, thereby capping the opening of the GroEL channel.</text>
</comment>
<dbReference type="GO" id="GO:0051082">
    <property type="term" value="F:unfolded protein binding"/>
    <property type="evidence" value="ECO:0007669"/>
    <property type="project" value="TreeGrafter"/>
</dbReference>
<dbReference type="Proteomes" id="UP000419017">
    <property type="component" value="Unassembled WGS sequence"/>
</dbReference>
<dbReference type="Pfam" id="PF00166">
    <property type="entry name" value="Cpn10"/>
    <property type="match status" value="1"/>
</dbReference>
<dbReference type="SUPFAM" id="SSF50129">
    <property type="entry name" value="GroES-like"/>
    <property type="match status" value="1"/>
</dbReference>
<dbReference type="InterPro" id="IPR011032">
    <property type="entry name" value="GroES-like_sf"/>
</dbReference>
<dbReference type="PRINTS" id="PR00297">
    <property type="entry name" value="CHAPERONIN10"/>
</dbReference>
<dbReference type="PANTHER" id="PTHR10772">
    <property type="entry name" value="10 KDA HEAT SHOCK PROTEIN"/>
    <property type="match status" value="1"/>
</dbReference>
<dbReference type="PANTHER" id="PTHR10772:SF63">
    <property type="entry name" value="20 KDA CHAPERONIN, CHLOROPLASTIC"/>
    <property type="match status" value="1"/>
</dbReference>
<sequence>MIKPLGKRVLLKKIEEVLKTKTGIILKDSTTESDIYKAKVVEVSDEVSNILLDDIVYFSKFKGENVKIDDIEYIIIEEKDVLGKDIK</sequence>
<proteinExistence type="inferred from homology"/>
<dbReference type="CDD" id="cd00320">
    <property type="entry name" value="cpn10"/>
    <property type="match status" value="1"/>
</dbReference>
<dbReference type="GO" id="GO:0005524">
    <property type="term" value="F:ATP binding"/>
    <property type="evidence" value="ECO:0007669"/>
    <property type="project" value="InterPro"/>
</dbReference>
<keyword evidence="2 3" id="KW-0143">Chaperone</keyword>
<comment type="subunit">
    <text evidence="3">Heptamer of 7 subunits arranged in a ring.</text>
</comment>
<dbReference type="SMART" id="SM00883">
    <property type="entry name" value="Cpn10"/>
    <property type="match status" value="1"/>
</dbReference>
<dbReference type="InterPro" id="IPR037124">
    <property type="entry name" value="Chaperonin_GroES_sf"/>
</dbReference>
<evidence type="ECO:0000256" key="2">
    <source>
        <dbReference type="ARBA" id="ARBA00023186"/>
    </source>
</evidence>
<dbReference type="GO" id="GO:0046872">
    <property type="term" value="F:metal ion binding"/>
    <property type="evidence" value="ECO:0007669"/>
    <property type="project" value="TreeGrafter"/>
</dbReference>
<accession>A0A6I8M847</accession>
<protein>
    <recommendedName>
        <fullName evidence="3">10 kDa chaperonin</fullName>
    </recommendedName>
</protein>
<evidence type="ECO:0000313" key="4">
    <source>
        <dbReference type="EMBL" id="VWL85702.1"/>
    </source>
</evidence>
<dbReference type="Gene3D" id="2.30.33.40">
    <property type="entry name" value="GroES chaperonin"/>
    <property type="match status" value="1"/>
</dbReference>
<comment type="similarity">
    <text evidence="1 3">Belongs to the GroES chaperonin family.</text>
</comment>